<dbReference type="InterPro" id="IPR029033">
    <property type="entry name" value="His_PPase_superfam"/>
</dbReference>
<evidence type="ECO:0000313" key="2">
    <source>
        <dbReference type="EMBL" id="GHG60137.1"/>
    </source>
</evidence>
<proteinExistence type="predicted"/>
<keyword evidence="3" id="KW-1185">Reference proteome</keyword>
<gene>
    <name evidence="2" type="ORF">GCM10010919_03330</name>
</gene>
<dbReference type="Pfam" id="PF00300">
    <property type="entry name" value="His_Phos_1"/>
    <property type="match status" value="1"/>
</dbReference>
<organism evidence="2 3">
    <name type="scientific">Alishewanella longhuensis</name>
    <dbReference type="NCBI Taxonomy" id="1091037"/>
    <lineage>
        <taxon>Bacteria</taxon>
        <taxon>Pseudomonadati</taxon>
        <taxon>Pseudomonadota</taxon>
        <taxon>Gammaproteobacteria</taxon>
        <taxon>Alteromonadales</taxon>
        <taxon>Alteromonadaceae</taxon>
        <taxon>Alishewanella</taxon>
    </lineage>
</organism>
<comment type="caution">
    <text evidence="2">The sequence shown here is derived from an EMBL/GenBank/DDBJ whole genome shotgun (WGS) entry which is preliminary data.</text>
</comment>
<accession>A0ABQ3KTF6</accession>
<protein>
    <submittedName>
        <fullName evidence="2">Phosphoglycerate mutase</fullName>
    </submittedName>
</protein>
<dbReference type="EMBL" id="BNAO01000001">
    <property type="protein sequence ID" value="GHG60137.1"/>
    <property type="molecule type" value="Genomic_DNA"/>
</dbReference>
<evidence type="ECO:0000256" key="1">
    <source>
        <dbReference type="SAM" id="SignalP"/>
    </source>
</evidence>
<dbReference type="Proteomes" id="UP000659697">
    <property type="component" value="Unassembled WGS sequence"/>
</dbReference>
<feature type="signal peptide" evidence="1">
    <location>
        <begin position="1"/>
        <end position="16"/>
    </location>
</feature>
<dbReference type="RefSeq" id="WP_189429470.1">
    <property type="nucleotide sequence ID" value="NZ_BNAO01000001.1"/>
</dbReference>
<reference evidence="3" key="1">
    <citation type="journal article" date="2019" name="Int. J. Syst. Evol. Microbiol.">
        <title>The Global Catalogue of Microorganisms (GCM) 10K type strain sequencing project: providing services to taxonomists for standard genome sequencing and annotation.</title>
        <authorList>
            <consortium name="The Broad Institute Genomics Platform"/>
            <consortium name="The Broad Institute Genome Sequencing Center for Infectious Disease"/>
            <person name="Wu L."/>
            <person name="Ma J."/>
        </authorList>
    </citation>
    <scope>NUCLEOTIDE SEQUENCE [LARGE SCALE GENOMIC DNA]</scope>
    <source>
        <strain evidence="3">CGMCC 1.7003</strain>
    </source>
</reference>
<dbReference type="SUPFAM" id="SSF53254">
    <property type="entry name" value="Phosphoglycerate mutase-like"/>
    <property type="match status" value="1"/>
</dbReference>
<keyword evidence="1" id="KW-0732">Signal</keyword>
<sequence length="185" mass="20260">MRFLFCLLFCSFPVAATDTAAAWQAWRDGQAVLILRHALAPGVGDPAGFVLDDCRSQRNLNQQGQQQAKAWGEKLRQLHDGSFRLYSSQWCRCLETAQLMAIAEVKPLPALNSFFAGRGDAQAQTQALLQYFSVNISPEPIILITHQVNFTELTGIFPQSAAGALVALPLTYPARVLAQVSLADL</sequence>
<evidence type="ECO:0000313" key="3">
    <source>
        <dbReference type="Proteomes" id="UP000659697"/>
    </source>
</evidence>
<name>A0ABQ3KTF6_9ALTE</name>
<dbReference type="InterPro" id="IPR013078">
    <property type="entry name" value="His_Pase_superF_clade-1"/>
</dbReference>
<feature type="chain" id="PRO_5045361560" evidence="1">
    <location>
        <begin position="17"/>
        <end position="185"/>
    </location>
</feature>
<dbReference type="Gene3D" id="3.40.50.1240">
    <property type="entry name" value="Phosphoglycerate mutase-like"/>
    <property type="match status" value="1"/>
</dbReference>